<dbReference type="HAMAP" id="MF_00719">
    <property type="entry name" value="CobS"/>
    <property type="match status" value="1"/>
</dbReference>
<evidence type="ECO:0000256" key="17">
    <source>
        <dbReference type="ARBA" id="ARBA00048623"/>
    </source>
</evidence>
<dbReference type="STRING" id="655353.SAMN04488056_101611"/>
<comment type="subcellular location">
    <subcellularLocation>
        <location evidence="2 19">Cell membrane</location>
        <topology evidence="2 19">Multi-pass membrane protein</topology>
    </subcellularLocation>
</comment>
<dbReference type="Proteomes" id="UP000199236">
    <property type="component" value="Unassembled WGS sequence"/>
</dbReference>
<comment type="catalytic activity">
    <reaction evidence="17 19">
        <text>alpha-ribazole + adenosylcob(III)inamide-GDP = adenosylcob(III)alamin + GMP + H(+)</text>
        <dbReference type="Rhea" id="RHEA:16049"/>
        <dbReference type="ChEBI" id="CHEBI:10329"/>
        <dbReference type="ChEBI" id="CHEBI:15378"/>
        <dbReference type="ChEBI" id="CHEBI:18408"/>
        <dbReference type="ChEBI" id="CHEBI:58115"/>
        <dbReference type="ChEBI" id="CHEBI:60487"/>
        <dbReference type="EC" id="2.7.8.26"/>
    </reaction>
</comment>
<dbReference type="AlphaFoldDB" id="A0A1I5ATZ3"/>
<evidence type="ECO:0000256" key="6">
    <source>
        <dbReference type="ARBA" id="ARBA00015850"/>
    </source>
</evidence>
<dbReference type="NCBIfam" id="TIGR00317">
    <property type="entry name" value="cobS"/>
    <property type="match status" value="1"/>
</dbReference>
<keyword evidence="12 19" id="KW-1133">Transmembrane helix</keyword>
<feature type="transmembrane region" description="Helical" evidence="19">
    <location>
        <begin position="63"/>
        <end position="84"/>
    </location>
</feature>
<feature type="transmembrane region" description="Helical" evidence="19">
    <location>
        <begin position="264"/>
        <end position="286"/>
    </location>
</feature>
<sequence>MPEMSTPNGKPSLLMSVIRYIQGWWQDILDCFAFFTRLPVPGFLGKPSEGMPSMHRTARAMPLIGLFLAFFALIPATLFDALAWTAPLPSFLLACMTILSMSIVTGGLHEDGLADVADGFWGGHTIARKLEIMKDSRLGSYGATALCMSLLMRISIVYYLFENYGVTRGGLAYLAAGVVSRVPLMHVWHTLPAARMNGLSAGLGAPSTRTYAISIAMGALATGLLIVPNFGLASGISAFVMIVLASLMMVKLANHHIKGQTGDVLGASQQVGEIFFGIGLLLFASIG</sequence>
<feature type="transmembrane region" description="Helical" evidence="19">
    <location>
        <begin position="210"/>
        <end position="227"/>
    </location>
</feature>
<dbReference type="RefSeq" id="WP_090068680.1">
    <property type="nucleotide sequence ID" value="NZ_FOVR01000001.1"/>
</dbReference>
<evidence type="ECO:0000256" key="15">
    <source>
        <dbReference type="ARBA" id="ARBA00032605"/>
    </source>
</evidence>
<dbReference type="InterPro" id="IPR003805">
    <property type="entry name" value="CobS"/>
</dbReference>
<dbReference type="Pfam" id="PF02654">
    <property type="entry name" value="CobS"/>
    <property type="match status" value="1"/>
</dbReference>
<dbReference type="GO" id="GO:0009236">
    <property type="term" value="P:cobalamin biosynthetic process"/>
    <property type="evidence" value="ECO:0007669"/>
    <property type="project" value="UniProtKB-UniRule"/>
</dbReference>
<evidence type="ECO:0000256" key="14">
    <source>
        <dbReference type="ARBA" id="ARBA00025228"/>
    </source>
</evidence>
<comment type="catalytic activity">
    <reaction evidence="18 19">
        <text>alpha-ribazole 5'-phosphate + adenosylcob(III)inamide-GDP = adenosylcob(III)alamin 5'-phosphate + GMP + H(+)</text>
        <dbReference type="Rhea" id="RHEA:23560"/>
        <dbReference type="ChEBI" id="CHEBI:15378"/>
        <dbReference type="ChEBI" id="CHEBI:57918"/>
        <dbReference type="ChEBI" id="CHEBI:58115"/>
        <dbReference type="ChEBI" id="CHEBI:60487"/>
        <dbReference type="ChEBI" id="CHEBI:60493"/>
        <dbReference type="EC" id="2.7.8.26"/>
    </reaction>
</comment>
<keyword evidence="10 19" id="KW-0812">Transmembrane</keyword>
<dbReference type="GO" id="GO:0005886">
    <property type="term" value="C:plasma membrane"/>
    <property type="evidence" value="ECO:0007669"/>
    <property type="project" value="UniProtKB-SubCell"/>
</dbReference>
<evidence type="ECO:0000256" key="16">
    <source>
        <dbReference type="ARBA" id="ARBA00032853"/>
    </source>
</evidence>
<name>A0A1I5ATZ3_9HYPH</name>
<evidence type="ECO:0000256" key="7">
    <source>
        <dbReference type="ARBA" id="ARBA00022475"/>
    </source>
</evidence>
<dbReference type="EMBL" id="FOVR01000001">
    <property type="protein sequence ID" value="SFN65862.1"/>
    <property type="molecule type" value="Genomic_DNA"/>
</dbReference>
<evidence type="ECO:0000256" key="19">
    <source>
        <dbReference type="HAMAP-Rule" id="MF_00719"/>
    </source>
</evidence>
<evidence type="ECO:0000256" key="8">
    <source>
        <dbReference type="ARBA" id="ARBA00022573"/>
    </source>
</evidence>
<feature type="transmembrane region" description="Helical" evidence="19">
    <location>
        <begin position="138"/>
        <end position="159"/>
    </location>
</feature>
<gene>
    <name evidence="19" type="primary">cobS</name>
    <name evidence="20" type="ORF">SAMN04488056_101611</name>
</gene>
<dbReference type="GO" id="GO:0008818">
    <property type="term" value="F:cobalamin 5'-phosphate synthase activity"/>
    <property type="evidence" value="ECO:0007669"/>
    <property type="project" value="UniProtKB-UniRule"/>
</dbReference>
<keyword evidence="9 19" id="KW-0808">Transferase</keyword>
<dbReference type="PANTHER" id="PTHR34148:SF1">
    <property type="entry name" value="ADENOSYLCOBINAMIDE-GDP RIBAZOLETRANSFERASE"/>
    <property type="match status" value="1"/>
</dbReference>
<evidence type="ECO:0000313" key="21">
    <source>
        <dbReference type="Proteomes" id="UP000199236"/>
    </source>
</evidence>
<evidence type="ECO:0000256" key="4">
    <source>
        <dbReference type="ARBA" id="ARBA00010561"/>
    </source>
</evidence>
<comment type="function">
    <text evidence="14 19">Joins adenosylcobinamide-GDP and alpha-ribazole to generate adenosylcobalamin (Ado-cobalamin). Also synthesizes adenosylcobalamin 5'-phosphate from adenosylcobinamide-GDP and alpha-ribazole 5'-phosphate.</text>
</comment>
<evidence type="ECO:0000256" key="13">
    <source>
        <dbReference type="ARBA" id="ARBA00023136"/>
    </source>
</evidence>
<evidence type="ECO:0000256" key="2">
    <source>
        <dbReference type="ARBA" id="ARBA00004651"/>
    </source>
</evidence>
<accession>A0A1I5ATZ3</accession>
<dbReference type="EC" id="2.7.8.26" evidence="5 19"/>
<evidence type="ECO:0000256" key="9">
    <source>
        <dbReference type="ARBA" id="ARBA00022679"/>
    </source>
</evidence>
<dbReference type="UniPathway" id="UPA00148">
    <property type="reaction ID" value="UER00238"/>
</dbReference>
<evidence type="ECO:0000256" key="5">
    <source>
        <dbReference type="ARBA" id="ARBA00013200"/>
    </source>
</evidence>
<feature type="transmembrane region" description="Helical" evidence="19">
    <location>
        <begin position="171"/>
        <end position="189"/>
    </location>
</feature>
<comment type="pathway">
    <text evidence="3 19">Cofactor biosynthesis; adenosylcobalamin biosynthesis; adenosylcobalamin from cob(II)yrinate a,c-diamide: step 7/7.</text>
</comment>
<evidence type="ECO:0000256" key="1">
    <source>
        <dbReference type="ARBA" id="ARBA00001946"/>
    </source>
</evidence>
<dbReference type="OrthoDB" id="9794626at2"/>
<keyword evidence="21" id="KW-1185">Reference proteome</keyword>
<feature type="transmembrane region" description="Helical" evidence="19">
    <location>
        <begin position="233"/>
        <end position="252"/>
    </location>
</feature>
<keyword evidence="11 19" id="KW-0460">Magnesium</keyword>
<dbReference type="PANTHER" id="PTHR34148">
    <property type="entry name" value="ADENOSYLCOBINAMIDE-GDP RIBAZOLETRANSFERASE"/>
    <property type="match status" value="1"/>
</dbReference>
<keyword evidence="7 19" id="KW-1003">Cell membrane</keyword>
<keyword evidence="13 19" id="KW-0472">Membrane</keyword>
<evidence type="ECO:0000256" key="12">
    <source>
        <dbReference type="ARBA" id="ARBA00022989"/>
    </source>
</evidence>
<keyword evidence="8 19" id="KW-0169">Cobalamin biosynthesis</keyword>
<organism evidence="20 21">
    <name type="scientific">Cohaesibacter marisflavi</name>
    <dbReference type="NCBI Taxonomy" id="655353"/>
    <lineage>
        <taxon>Bacteria</taxon>
        <taxon>Pseudomonadati</taxon>
        <taxon>Pseudomonadota</taxon>
        <taxon>Alphaproteobacteria</taxon>
        <taxon>Hyphomicrobiales</taxon>
        <taxon>Cohaesibacteraceae</taxon>
    </lineage>
</organism>
<dbReference type="GO" id="GO:0051073">
    <property type="term" value="F:adenosylcobinamide-GDP ribazoletransferase activity"/>
    <property type="evidence" value="ECO:0007669"/>
    <property type="project" value="UniProtKB-UniRule"/>
</dbReference>
<evidence type="ECO:0000256" key="11">
    <source>
        <dbReference type="ARBA" id="ARBA00022842"/>
    </source>
</evidence>
<evidence type="ECO:0000256" key="10">
    <source>
        <dbReference type="ARBA" id="ARBA00022692"/>
    </source>
</evidence>
<reference evidence="20 21" key="1">
    <citation type="submission" date="2016-10" db="EMBL/GenBank/DDBJ databases">
        <authorList>
            <person name="de Groot N.N."/>
        </authorList>
    </citation>
    <scope>NUCLEOTIDE SEQUENCE [LARGE SCALE GENOMIC DNA]</scope>
    <source>
        <strain evidence="20 21">CGMCC 1.9157</strain>
    </source>
</reference>
<comment type="similarity">
    <text evidence="4 19">Belongs to the CobS family.</text>
</comment>
<proteinExistence type="inferred from homology"/>
<evidence type="ECO:0000256" key="3">
    <source>
        <dbReference type="ARBA" id="ARBA00004663"/>
    </source>
</evidence>
<comment type="cofactor">
    <cofactor evidence="1 19">
        <name>Mg(2+)</name>
        <dbReference type="ChEBI" id="CHEBI:18420"/>
    </cofactor>
</comment>
<protein>
    <recommendedName>
        <fullName evidence="6 19">Adenosylcobinamide-GDP ribazoletransferase</fullName>
        <ecNumber evidence="5 19">2.7.8.26</ecNumber>
    </recommendedName>
    <alternativeName>
        <fullName evidence="16 19">Cobalamin synthase</fullName>
    </alternativeName>
    <alternativeName>
        <fullName evidence="15 19">Cobalamin-5'-phosphate synthase</fullName>
    </alternativeName>
</protein>
<evidence type="ECO:0000313" key="20">
    <source>
        <dbReference type="EMBL" id="SFN65862.1"/>
    </source>
</evidence>
<evidence type="ECO:0000256" key="18">
    <source>
        <dbReference type="ARBA" id="ARBA00049504"/>
    </source>
</evidence>